<dbReference type="EMBL" id="SZYD01000133">
    <property type="protein sequence ID" value="KAD2158580.1"/>
    <property type="molecule type" value="Genomic_DNA"/>
</dbReference>
<protein>
    <recommendedName>
        <fullName evidence="4">Cytidyltransferase-like domain-containing protein</fullName>
    </recommendedName>
</protein>
<comment type="caution">
    <text evidence="2">The sequence shown here is derived from an EMBL/GenBank/DDBJ whole genome shotgun (WGS) entry which is preliminary data.</text>
</comment>
<dbReference type="GO" id="GO:0004105">
    <property type="term" value="F:choline-phosphate cytidylyltransferase activity"/>
    <property type="evidence" value="ECO:0007669"/>
    <property type="project" value="InterPro"/>
</dbReference>
<dbReference type="PANTHER" id="PTHR10739:SF13">
    <property type="entry name" value="CHOLINE-PHOSPHATE CYTIDYLYLTRANSFERASE"/>
    <property type="match status" value="1"/>
</dbReference>
<gene>
    <name evidence="2" type="ORF">E3N88_41729</name>
</gene>
<keyword evidence="1" id="KW-0472">Membrane</keyword>
<feature type="transmembrane region" description="Helical" evidence="1">
    <location>
        <begin position="46"/>
        <end position="67"/>
    </location>
</feature>
<keyword evidence="3" id="KW-1185">Reference proteome</keyword>
<dbReference type="Gene3D" id="3.40.50.620">
    <property type="entry name" value="HUPs"/>
    <property type="match status" value="1"/>
</dbReference>
<dbReference type="OrthoDB" id="1112654at2759"/>
<evidence type="ECO:0000313" key="2">
    <source>
        <dbReference type="EMBL" id="KAD2158580.1"/>
    </source>
</evidence>
<keyword evidence="1" id="KW-1133">Transmembrane helix</keyword>
<accession>A0A5N6LJS9</accession>
<dbReference type="PANTHER" id="PTHR10739">
    <property type="entry name" value="CYTIDYLYLTRANSFERASE"/>
    <property type="match status" value="1"/>
</dbReference>
<dbReference type="InterPro" id="IPR045049">
    <property type="entry name" value="Pcy1-like"/>
</dbReference>
<proteinExistence type="predicted"/>
<dbReference type="InterPro" id="IPR014729">
    <property type="entry name" value="Rossmann-like_a/b/a_fold"/>
</dbReference>
<dbReference type="GO" id="GO:0031210">
    <property type="term" value="F:phosphatidylcholine binding"/>
    <property type="evidence" value="ECO:0007669"/>
    <property type="project" value="TreeGrafter"/>
</dbReference>
<organism evidence="2 3">
    <name type="scientific">Mikania micrantha</name>
    <name type="common">bitter vine</name>
    <dbReference type="NCBI Taxonomy" id="192012"/>
    <lineage>
        <taxon>Eukaryota</taxon>
        <taxon>Viridiplantae</taxon>
        <taxon>Streptophyta</taxon>
        <taxon>Embryophyta</taxon>
        <taxon>Tracheophyta</taxon>
        <taxon>Spermatophyta</taxon>
        <taxon>Magnoliopsida</taxon>
        <taxon>eudicotyledons</taxon>
        <taxon>Gunneridae</taxon>
        <taxon>Pentapetalae</taxon>
        <taxon>asterids</taxon>
        <taxon>campanulids</taxon>
        <taxon>Asterales</taxon>
        <taxon>Asteraceae</taxon>
        <taxon>Asteroideae</taxon>
        <taxon>Heliantheae alliance</taxon>
        <taxon>Eupatorieae</taxon>
        <taxon>Mikania</taxon>
    </lineage>
</organism>
<evidence type="ECO:0008006" key="4">
    <source>
        <dbReference type="Google" id="ProtNLM"/>
    </source>
</evidence>
<sequence length="247" mass="27733">MEVEQKQRNWMLPPPTDRPVRVYADGIYDLFHFGHARSLEQAKKSLVFTFIFSSSVGFFSYVATGAWRFNANQPKILSQPHLRIIFTGNVNMAAYRDLNRAYRLAVQSRPVASGTRSGMAISSTKLPYQNQNKNSSTHQINLSQIDFYPSIPESLKIEANWNLHSPPPSFKPITGKIKTSLSLHSSFQLLNCTGLRPIEAFTALGQTIQPSQPPTEKPIEALTAFNRKSNPKLSVLTCVAQDYHPNP</sequence>
<evidence type="ECO:0000313" key="3">
    <source>
        <dbReference type="Proteomes" id="UP000326396"/>
    </source>
</evidence>
<dbReference type="AlphaFoldDB" id="A0A5N6LJS9"/>
<keyword evidence="1" id="KW-0812">Transmembrane</keyword>
<name>A0A5N6LJS9_9ASTR</name>
<reference evidence="2 3" key="1">
    <citation type="submission" date="2019-05" db="EMBL/GenBank/DDBJ databases">
        <title>Mikania micrantha, genome provides insights into the molecular mechanism of rapid growth.</title>
        <authorList>
            <person name="Liu B."/>
        </authorList>
    </citation>
    <scope>NUCLEOTIDE SEQUENCE [LARGE SCALE GENOMIC DNA]</scope>
    <source>
        <strain evidence="2">NLD-2019</strain>
        <tissue evidence="2">Leaf</tissue>
    </source>
</reference>
<dbReference type="Proteomes" id="UP000326396">
    <property type="component" value="Unassembled WGS sequence"/>
</dbReference>
<evidence type="ECO:0000256" key="1">
    <source>
        <dbReference type="SAM" id="Phobius"/>
    </source>
</evidence>